<gene>
    <name evidence="3" type="ORF">METZ01_LOCUS227371</name>
</gene>
<dbReference type="SUPFAM" id="SSF53187">
    <property type="entry name" value="Zn-dependent exopeptidases"/>
    <property type="match status" value="1"/>
</dbReference>
<dbReference type="AlphaFoldDB" id="A0A382GIR2"/>
<dbReference type="Gene3D" id="3.40.630.10">
    <property type="entry name" value="Zn peptidases"/>
    <property type="match status" value="1"/>
</dbReference>
<dbReference type="InterPro" id="IPR000834">
    <property type="entry name" value="Peptidase_M14"/>
</dbReference>
<dbReference type="GO" id="GO:0004181">
    <property type="term" value="F:metallocarboxypeptidase activity"/>
    <property type="evidence" value="ECO:0007669"/>
    <property type="project" value="InterPro"/>
</dbReference>
<organism evidence="3">
    <name type="scientific">marine metagenome</name>
    <dbReference type="NCBI Taxonomy" id="408172"/>
    <lineage>
        <taxon>unclassified sequences</taxon>
        <taxon>metagenomes</taxon>
        <taxon>ecological metagenomes</taxon>
    </lineage>
</organism>
<reference evidence="3" key="1">
    <citation type="submission" date="2018-05" db="EMBL/GenBank/DDBJ databases">
        <authorList>
            <person name="Lanie J.A."/>
            <person name="Ng W.-L."/>
            <person name="Kazmierczak K.M."/>
            <person name="Andrzejewski T.M."/>
            <person name="Davidsen T.M."/>
            <person name="Wayne K.J."/>
            <person name="Tettelin H."/>
            <person name="Glass J.I."/>
            <person name="Rusch D."/>
            <person name="Podicherti R."/>
            <person name="Tsui H.-C.T."/>
            <person name="Winkler M.E."/>
        </authorList>
    </citation>
    <scope>NUCLEOTIDE SEQUENCE</scope>
</reference>
<protein>
    <recommendedName>
        <fullName evidence="2">Peptidase M14 domain-containing protein</fullName>
    </recommendedName>
</protein>
<dbReference type="InterPro" id="IPR057246">
    <property type="entry name" value="CARBOXYPEPT_ZN_1"/>
</dbReference>
<dbReference type="GO" id="GO:0006508">
    <property type="term" value="P:proteolysis"/>
    <property type="evidence" value="ECO:0007669"/>
    <property type="project" value="InterPro"/>
</dbReference>
<dbReference type="EMBL" id="UINC01055530">
    <property type="protein sequence ID" value="SVB74517.1"/>
    <property type="molecule type" value="Genomic_DNA"/>
</dbReference>
<evidence type="ECO:0000256" key="1">
    <source>
        <dbReference type="ARBA" id="ARBA00005988"/>
    </source>
</evidence>
<evidence type="ECO:0000259" key="2">
    <source>
        <dbReference type="Pfam" id="PF00246"/>
    </source>
</evidence>
<feature type="domain" description="Peptidase M14" evidence="2">
    <location>
        <begin position="61"/>
        <end position="121"/>
    </location>
</feature>
<accession>A0A382GIR2</accession>
<name>A0A382GIR2_9ZZZZ</name>
<feature type="non-terminal residue" evidence="3">
    <location>
        <position position="134"/>
    </location>
</feature>
<proteinExistence type="inferred from homology"/>
<evidence type="ECO:0000313" key="3">
    <source>
        <dbReference type="EMBL" id="SVB74517.1"/>
    </source>
</evidence>
<dbReference type="GO" id="GO:0008270">
    <property type="term" value="F:zinc ion binding"/>
    <property type="evidence" value="ECO:0007669"/>
    <property type="project" value="InterPro"/>
</dbReference>
<dbReference type="PROSITE" id="PS00132">
    <property type="entry name" value="CARBOXYPEPT_ZN_1"/>
    <property type="match status" value="1"/>
</dbReference>
<dbReference type="Pfam" id="PF00246">
    <property type="entry name" value="Peptidase_M14"/>
    <property type="match status" value="1"/>
</dbReference>
<comment type="similarity">
    <text evidence="1">Belongs to the peptidase M14 family.</text>
</comment>
<sequence>MDIIWKNITIVWTLLSILSGDSPLHERYHTYEEIQSQMEEWNTEFGNNQNPSSAYPESGIIYHLEELGASTEDGLPFWAVKLSYNANLDEDEPKILFLGQCHAEEILGVEITMEMINKFLNPSPSYHLQNMQAI</sequence>